<feature type="signal peptide" evidence="1">
    <location>
        <begin position="1"/>
        <end position="20"/>
    </location>
</feature>
<name>A0A4P6L1H1_9BURK</name>
<evidence type="ECO:0000256" key="1">
    <source>
        <dbReference type="SAM" id="SignalP"/>
    </source>
</evidence>
<dbReference type="AlphaFoldDB" id="A0A4P6L1H1"/>
<feature type="chain" id="PRO_5020246891" evidence="1">
    <location>
        <begin position="21"/>
        <end position="235"/>
    </location>
</feature>
<gene>
    <name evidence="2" type="ORF">EWM63_18440</name>
</gene>
<dbReference type="EMBL" id="CP035913">
    <property type="protein sequence ID" value="QBE64722.1"/>
    <property type="molecule type" value="Genomic_DNA"/>
</dbReference>
<dbReference type="Proteomes" id="UP000290637">
    <property type="component" value="Chromosome"/>
</dbReference>
<accession>A0A4P6L1H1</accession>
<evidence type="ECO:0000313" key="2">
    <source>
        <dbReference type="EMBL" id="QBE64722.1"/>
    </source>
</evidence>
<reference evidence="2 3" key="1">
    <citation type="submission" date="2019-02" db="EMBL/GenBank/DDBJ databases">
        <title>Draft Genome Sequences of Six Type Strains of the Genus Massilia.</title>
        <authorList>
            <person name="Miess H."/>
            <person name="Frediansyhah A."/>
            <person name="Gross H."/>
        </authorList>
    </citation>
    <scope>NUCLEOTIDE SEQUENCE [LARGE SCALE GENOMIC DNA]</scope>
    <source>
        <strain evidence="2 3">DSM 17473</strain>
    </source>
</reference>
<evidence type="ECO:0000313" key="3">
    <source>
        <dbReference type="Proteomes" id="UP000290637"/>
    </source>
</evidence>
<proteinExistence type="predicted"/>
<sequence length="235" mass="25530">MNKRFLMVLLAAFVSAPTSAANDTAAAPAVQNTRQASGSLVIERPYSAIQTVTIRRLLADGDEFTRQTVTRLYRDSAGRTRRDTLDGDGELDHSVITGADGATIFLDHKNELISGGGAGRQAPALDREAGQAPASPAGRARAAAVEQLGQRDIEGVTATGRITRHPAGRDGEDIEVTSEVWYAEELKLALYRKHSDPRFGESTIELSELDRSEPDPALFEAPEDYKLLTSHFRRN</sequence>
<dbReference type="OrthoDB" id="115149at2"/>
<organism evidence="2 3">
    <name type="scientific">Pseudoduganella lutea</name>
    <dbReference type="NCBI Taxonomy" id="321985"/>
    <lineage>
        <taxon>Bacteria</taxon>
        <taxon>Pseudomonadati</taxon>
        <taxon>Pseudomonadota</taxon>
        <taxon>Betaproteobacteria</taxon>
        <taxon>Burkholderiales</taxon>
        <taxon>Oxalobacteraceae</taxon>
        <taxon>Telluria group</taxon>
        <taxon>Pseudoduganella</taxon>
    </lineage>
</organism>
<keyword evidence="3" id="KW-1185">Reference proteome</keyword>
<dbReference type="RefSeq" id="WP_130187839.1">
    <property type="nucleotide sequence ID" value="NZ_CP035913.1"/>
</dbReference>
<protein>
    <submittedName>
        <fullName evidence="2">Uncharacterized protein</fullName>
    </submittedName>
</protein>
<dbReference type="KEGG" id="plue:EWM63_18440"/>
<keyword evidence="1" id="KW-0732">Signal</keyword>